<keyword evidence="4 8" id="KW-1133">Transmembrane helix</keyword>
<keyword evidence="2 8" id="KW-0812">Transmembrane</keyword>
<feature type="transmembrane region" description="Helical" evidence="8">
    <location>
        <begin position="373"/>
        <end position="397"/>
    </location>
</feature>
<keyword evidence="11" id="KW-1185">Reference proteome</keyword>
<dbReference type="Pfam" id="PF12796">
    <property type="entry name" value="Ank_2"/>
    <property type="match status" value="1"/>
</dbReference>
<keyword evidence="3" id="KW-0677">Repeat</keyword>
<dbReference type="Gene3D" id="1.25.40.20">
    <property type="entry name" value="Ankyrin repeat-containing domain"/>
    <property type="match status" value="1"/>
</dbReference>
<keyword evidence="8" id="KW-0012">Acyltransferase</keyword>
<protein>
    <recommendedName>
        <fullName evidence="8">Palmitoyltransferase</fullName>
        <ecNumber evidence="8">2.3.1.225</ecNumber>
    </recommendedName>
</protein>
<dbReference type="Pfam" id="PF00023">
    <property type="entry name" value="Ank"/>
    <property type="match status" value="1"/>
</dbReference>
<feature type="repeat" description="ANK" evidence="7">
    <location>
        <begin position="182"/>
        <end position="214"/>
    </location>
</feature>
<dbReference type="InterPro" id="IPR002110">
    <property type="entry name" value="Ankyrin_rpt"/>
</dbReference>
<evidence type="ECO:0000256" key="7">
    <source>
        <dbReference type="PROSITE-ProRule" id="PRU00023"/>
    </source>
</evidence>
<dbReference type="EMBL" id="MPUH01001409">
    <property type="protein sequence ID" value="OMJ67953.1"/>
    <property type="molecule type" value="Genomic_DNA"/>
</dbReference>
<dbReference type="GO" id="GO:0016020">
    <property type="term" value="C:membrane"/>
    <property type="evidence" value="ECO:0007669"/>
    <property type="project" value="UniProtKB-SubCell"/>
</dbReference>
<dbReference type="Proteomes" id="UP000187209">
    <property type="component" value="Unassembled WGS sequence"/>
</dbReference>
<evidence type="ECO:0000256" key="2">
    <source>
        <dbReference type="ARBA" id="ARBA00022692"/>
    </source>
</evidence>
<feature type="repeat" description="ANK" evidence="7">
    <location>
        <begin position="83"/>
        <end position="115"/>
    </location>
</feature>
<evidence type="ECO:0000259" key="9">
    <source>
        <dbReference type="Pfam" id="PF01529"/>
    </source>
</evidence>
<organism evidence="10 11">
    <name type="scientific">Stentor coeruleus</name>
    <dbReference type="NCBI Taxonomy" id="5963"/>
    <lineage>
        <taxon>Eukaryota</taxon>
        <taxon>Sar</taxon>
        <taxon>Alveolata</taxon>
        <taxon>Ciliophora</taxon>
        <taxon>Postciliodesmatophora</taxon>
        <taxon>Heterotrichea</taxon>
        <taxon>Heterotrichida</taxon>
        <taxon>Stentoridae</taxon>
        <taxon>Stentor</taxon>
    </lineage>
</organism>
<accession>A0A1R2ATU7</accession>
<dbReference type="PROSITE" id="PS50088">
    <property type="entry name" value="ANK_REPEAT"/>
    <property type="match status" value="2"/>
</dbReference>
<comment type="domain">
    <text evidence="8">The DHHC domain is required for palmitoyltransferase activity.</text>
</comment>
<feature type="transmembrane region" description="Helical" evidence="8">
    <location>
        <begin position="417"/>
        <end position="438"/>
    </location>
</feature>
<sequence>MSESQLFIAAIYKADLNEIYRVLRRTSVHPYTCKDSRGHTAMHIASLNANLSIINFLADFTFAKYKLEAVNILENWVNMPTDEGFLAAHFAAFRGHMKILKKLISLGTNVKAVNKQGLTLMHVAAQGDQALPLVYLKELGLPTDDLDEKNGTPLHWASYMGCEVAAAVILSWPINVNHQDDDGQSALHLATLAGNTRIVRNLLLKGANRGLKDKKNKMPIDIAMEQNHKTLMLMLKKPGVFSECGVKPPLRPPQPNYLSVTVLIVFFGCGTISTIVFSVQYVHLIGSILYCILIAFTFILFLIVLNRDPGYITQDPNTTLLSLYEKYESHLVCPDCVIYRPPRSRHCQCCDKCVEKFDHHCPWVSNCIGARNLGWFFAFINSMWISLVYSIIVSIVVISSDNRELGISEIPLLVDRIFAGFTAFLALAFLGPVSYLVYVHYNNFIKNSTTNERFSKNTKLKEEDKVSTLSYVTIDQSKFKNFTEMCCNKGRPERVTIEFRKVEEIDQDYKDILKNFEQQYGSPRSASMVNIMK</sequence>
<feature type="transmembrane region" description="Helical" evidence="8">
    <location>
        <begin position="284"/>
        <end position="305"/>
    </location>
</feature>
<evidence type="ECO:0000256" key="8">
    <source>
        <dbReference type="RuleBase" id="RU079119"/>
    </source>
</evidence>
<dbReference type="PANTHER" id="PTHR24161:SF85">
    <property type="entry name" value="PALMITOYLTRANSFERASE HIP14"/>
    <property type="match status" value="1"/>
</dbReference>
<evidence type="ECO:0000256" key="4">
    <source>
        <dbReference type="ARBA" id="ARBA00022989"/>
    </source>
</evidence>
<evidence type="ECO:0000256" key="5">
    <source>
        <dbReference type="ARBA" id="ARBA00023043"/>
    </source>
</evidence>
<dbReference type="PROSITE" id="PS50297">
    <property type="entry name" value="ANK_REP_REGION"/>
    <property type="match status" value="2"/>
</dbReference>
<feature type="domain" description="Palmitoyltransferase DHHC" evidence="9">
    <location>
        <begin position="328"/>
        <end position="456"/>
    </location>
</feature>
<evidence type="ECO:0000313" key="11">
    <source>
        <dbReference type="Proteomes" id="UP000187209"/>
    </source>
</evidence>
<comment type="catalytic activity">
    <reaction evidence="8">
        <text>L-cysteinyl-[protein] + hexadecanoyl-CoA = S-hexadecanoyl-L-cysteinyl-[protein] + CoA</text>
        <dbReference type="Rhea" id="RHEA:36683"/>
        <dbReference type="Rhea" id="RHEA-COMP:10131"/>
        <dbReference type="Rhea" id="RHEA-COMP:11032"/>
        <dbReference type="ChEBI" id="CHEBI:29950"/>
        <dbReference type="ChEBI" id="CHEBI:57287"/>
        <dbReference type="ChEBI" id="CHEBI:57379"/>
        <dbReference type="ChEBI" id="CHEBI:74151"/>
        <dbReference type="EC" id="2.3.1.225"/>
    </reaction>
</comment>
<dbReference type="EC" id="2.3.1.225" evidence="8"/>
<keyword evidence="6 8" id="KW-0472">Membrane</keyword>
<evidence type="ECO:0000256" key="1">
    <source>
        <dbReference type="ARBA" id="ARBA00004141"/>
    </source>
</evidence>
<dbReference type="GO" id="GO:0019706">
    <property type="term" value="F:protein-cysteine S-palmitoyltransferase activity"/>
    <property type="evidence" value="ECO:0007669"/>
    <property type="project" value="UniProtKB-EC"/>
</dbReference>
<evidence type="ECO:0000313" key="10">
    <source>
        <dbReference type="EMBL" id="OMJ67953.1"/>
    </source>
</evidence>
<dbReference type="AlphaFoldDB" id="A0A1R2ATU7"/>
<keyword evidence="5 7" id="KW-0040">ANK repeat</keyword>
<dbReference type="PROSITE" id="PS50216">
    <property type="entry name" value="DHHC"/>
    <property type="match status" value="1"/>
</dbReference>
<dbReference type="InterPro" id="IPR001594">
    <property type="entry name" value="Palmitoyltrfase_DHHC"/>
</dbReference>
<proteinExistence type="inferred from homology"/>
<comment type="caution">
    <text evidence="10">The sequence shown here is derived from an EMBL/GenBank/DDBJ whole genome shotgun (WGS) entry which is preliminary data.</text>
</comment>
<gene>
    <name evidence="10" type="ORF">SteCoe_34744</name>
</gene>
<dbReference type="OrthoDB" id="163438at2759"/>
<comment type="subcellular location">
    <subcellularLocation>
        <location evidence="1">Membrane</location>
        <topology evidence="1">Multi-pass membrane protein</topology>
    </subcellularLocation>
</comment>
<dbReference type="InterPro" id="IPR036770">
    <property type="entry name" value="Ankyrin_rpt-contain_sf"/>
</dbReference>
<keyword evidence="8" id="KW-0808">Transferase</keyword>
<evidence type="ECO:0000256" key="3">
    <source>
        <dbReference type="ARBA" id="ARBA00022737"/>
    </source>
</evidence>
<dbReference type="PANTHER" id="PTHR24161">
    <property type="entry name" value="ANK_REP_REGION DOMAIN-CONTAINING PROTEIN-RELATED"/>
    <property type="match status" value="1"/>
</dbReference>
<feature type="transmembrane region" description="Helical" evidence="8">
    <location>
        <begin position="257"/>
        <end position="278"/>
    </location>
</feature>
<comment type="similarity">
    <text evidence="8">Belongs to the DHHC palmitoyltransferase family.</text>
</comment>
<dbReference type="Pfam" id="PF01529">
    <property type="entry name" value="DHHC"/>
    <property type="match status" value="1"/>
</dbReference>
<name>A0A1R2ATU7_9CILI</name>
<reference evidence="10 11" key="1">
    <citation type="submission" date="2016-11" db="EMBL/GenBank/DDBJ databases">
        <title>The macronuclear genome of Stentor coeruleus: a giant cell with tiny introns.</title>
        <authorList>
            <person name="Slabodnick M."/>
            <person name="Ruby J.G."/>
            <person name="Reiff S.B."/>
            <person name="Swart E.C."/>
            <person name="Gosai S."/>
            <person name="Prabakaran S."/>
            <person name="Witkowska E."/>
            <person name="Larue G.E."/>
            <person name="Fisher S."/>
            <person name="Freeman R.M."/>
            <person name="Gunawardena J."/>
            <person name="Chu W."/>
            <person name="Stover N.A."/>
            <person name="Gregory B.D."/>
            <person name="Nowacki M."/>
            <person name="Derisi J."/>
            <person name="Roy S.W."/>
            <person name="Marshall W.F."/>
            <person name="Sood P."/>
        </authorList>
    </citation>
    <scope>NUCLEOTIDE SEQUENCE [LARGE SCALE GENOMIC DNA]</scope>
    <source>
        <strain evidence="10">WM001</strain>
    </source>
</reference>
<evidence type="ECO:0000256" key="6">
    <source>
        <dbReference type="ARBA" id="ARBA00023136"/>
    </source>
</evidence>
<dbReference type="SMART" id="SM00248">
    <property type="entry name" value="ANK"/>
    <property type="match status" value="5"/>
</dbReference>
<dbReference type="SUPFAM" id="SSF48403">
    <property type="entry name" value="Ankyrin repeat"/>
    <property type="match status" value="1"/>
</dbReference>